<dbReference type="InterPro" id="IPR003439">
    <property type="entry name" value="ABC_transporter-like_ATP-bd"/>
</dbReference>
<dbReference type="PANTHER" id="PTHR43776:SF7">
    <property type="entry name" value="D,D-DIPEPTIDE TRANSPORT ATP-BINDING PROTEIN DDPF-RELATED"/>
    <property type="match status" value="1"/>
</dbReference>
<evidence type="ECO:0000256" key="2">
    <source>
        <dbReference type="ARBA" id="ARBA00005417"/>
    </source>
</evidence>
<dbReference type="Pfam" id="PF00005">
    <property type="entry name" value="ABC_tran"/>
    <property type="match status" value="1"/>
</dbReference>
<dbReference type="RefSeq" id="WP_090753558.1">
    <property type="nucleotide sequence ID" value="NZ_FNGE01000003.1"/>
</dbReference>
<dbReference type="GO" id="GO:0016887">
    <property type="term" value="F:ATP hydrolysis activity"/>
    <property type="evidence" value="ECO:0007669"/>
    <property type="project" value="InterPro"/>
</dbReference>
<evidence type="ECO:0000256" key="3">
    <source>
        <dbReference type="ARBA" id="ARBA00022448"/>
    </source>
</evidence>
<reference evidence="8" key="1">
    <citation type="submission" date="2016-10" db="EMBL/GenBank/DDBJ databases">
        <authorList>
            <person name="Varghese N."/>
            <person name="Submissions S."/>
        </authorList>
    </citation>
    <scope>NUCLEOTIDE SEQUENCE [LARGE SCALE GENOMIC DNA]</scope>
    <source>
        <strain evidence="8">CGMCC 1.7655</strain>
    </source>
</reference>
<dbReference type="Gene3D" id="3.40.50.300">
    <property type="entry name" value="P-loop containing nucleotide triphosphate hydrolases"/>
    <property type="match status" value="1"/>
</dbReference>
<evidence type="ECO:0000313" key="8">
    <source>
        <dbReference type="Proteomes" id="UP000199555"/>
    </source>
</evidence>
<dbReference type="OrthoDB" id="9802264at2"/>
<sequence length="353" mass="38239">MNAPLLSVEKLTKHFPVRRGLLRRVTGAVQAVTDISFTLEAGETLAIVGESGCGKSTAGRTILRLQEPTGGRALLNGRDIFALSPAELRAARREMQMIFQDPFGSLNPRMTVREVIAEPLRLHGMASGAALDRRIDEVLSMAGLSSWHAGRYPHEFSGGQRQRVGIARALATNPRLIVCDEPVSALDVSIQAQIVNLLQDLQAETGVAYVFISHDLAVVRHIATRVAVMYLGRIVEMAEASQLFADPRHPYTRSLIAAAPRPVASGRVPQVPLKGETASAMAPPPGCAFHPRCPFAQDRCRTDRPELRPVGDDLVACHFAESLPPMPKETAGDESPALARRLQVLAHARKEAA</sequence>
<accession>A0A1G9F6A5</accession>
<keyword evidence="8" id="KW-1185">Reference proteome</keyword>
<feature type="domain" description="ABC transporter" evidence="6">
    <location>
        <begin position="17"/>
        <end position="256"/>
    </location>
</feature>
<protein>
    <submittedName>
        <fullName evidence="7">Peptide/nickel transport system ATP-binding protein</fullName>
    </submittedName>
</protein>
<dbReference type="GO" id="GO:0005886">
    <property type="term" value="C:plasma membrane"/>
    <property type="evidence" value="ECO:0007669"/>
    <property type="project" value="UniProtKB-SubCell"/>
</dbReference>
<dbReference type="GO" id="GO:0015833">
    <property type="term" value="P:peptide transport"/>
    <property type="evidence" value="ECO:0007669"/>
    <property type="project" value="InterPro"/>
</dbReference>
<dbReference type="EMBL" id="FNGE01000003">
    <property type="protein sequence ID" value="SDK83881.1"/>
    <property type="molecule type" value="Genomic_DNA"/>
</dbReference>
<dbReference type="SUPFAM" id="SSF52540">
    <property type="entry name" value="P-loop containing nucleoside triphosphate hydrolases"/>
    <property type="match status" value="1"/>
</dbReference>
<gene>
    <name evidence="7" type="ORF">SAMN04487971_103255</name>
</gene>
<keyword evidence="3" id="KW-0813">Transport</keyword>
<dbReference type="InterPro" id="IPR013563">
    <property type="entry name" value="Oligopep_ABC_C"/>
</dbReference>
<dbReference type="InterPro" id="IPR017871">
    <property type="entry name" value="ABC_transporter-like_CS"/>
</dbReference>
<dbReference type="GO" id="GO:0005524">
    <property type="term" value="F:ATP binding"/>
    <property type="evidence" value="ECO:0007669"/>
    <property type="project" value="UniProtKB-KW"/>
</dbReference>
<dbReference type="InterPro" id="IPR050319">
    <property type="entry name" value="ABC_transp_ATP-bind"/>
</dbReference>
<dbReference type="InterPro" id="IPR027417">
    <property type="entry name" value="P-loop_NTPase"/>
</dbReference>
<dbReference type="PROSITE" id="PS50893">
    <property type="entry name" value="ABC_TRANSPORTER_2"/>
    <property type="match status" value="1"/>
</dbReference>
<dbReference type="CDD" id="cd03257">
    <property type="entry name" value="ABC_NikE_OppD_transporters"/>
    <property type="match status" value="1"/>
</dbReference>
<dbReference type="PANTHER" id="PTHR43776">
    <property type="entry name" value="TRANSPORT ATP-BINDING PROTEIN"/>
    <property type="match status" value="1"/>
</dbReference>
<evidence type="ECO:0000313" key="7">
    <source>
        <dbReference type="EMBL" id="SDK83881.1"/>
    </source>
</evidence>
<dbReference type="Proteomes" id="UP000199555">
    <property type="component" value="Unassembled WGS sequence"/>
</dbReference>
<organism evidence="7 8">
    <name type="scientific">Paracoccus chinensis</name>
    <dbReference type="NCBI Taxonomy" id="525640"/>
    <lineage>
        <taxon>Bacteria</taxon>
        <taxon>Pseudomonadati</taxon>
        <taxon>Pseudomonadota</taxon>
        <taxon>Alphaproteobacteria</taxon>
        <taxon>Rhodobacterales</taxon>
        <taxon>Paracoccaceae</taxon>
        <taxon>Paracoccus</taxon>
    </lineage>
</organism>
<dbReference type="PROSITE" id="PS00211">
    <property type="entry name" value="ABC_TRANSPORTER_1"/>
    <property type="match status" value="1"/>
</dbReference>
<proteinExistence type="inferred from homology"/>
<dbReference type="GO" id="GO:0055085">
    <property type="term" value="P:transmembrane transport"/>
    <property type="evidence" value="ECO:0007669"/>
    <property type="project" value="UniProtKB-ARBA"/>
</dbReference>
<comment type="subcellular location">
    <subcellularLocation>
        <location evidence="1">Cell inner membrane</location>
        <topology evidence="1">Peripheral membrane protein</topology>
    </subcellularLocation>
</comment>
<comment type="similarity">
    <text evidence="2">Belongs to the ABC transporter superfamily.</text>
</comment>
<dbReference type="AlphaFoldDB" id="A0A1G9F6A5"/>
<dbReference type="FunFam" id="3.40.50.300:FF:000016">
    <property type="entry name" value="Oligopeptide ABC transporter ATP-binding component"/>
    <property type="match status" value="1"/>
</dbReference>
<dbReference type="InterPro" id="IPR003593">
    <property type="entry name" value="AAA+_ATPase"/>
</dbReference>
<dbReference type="Pfam" id="PF08352">
    <property type="entry name" value="oligo_HPY"/>
    <property type="match status" value="1"/>
</dbReference>
<dbReference type="SMART" id="SM00382">
    <property type="entry name" value="AAA"/>
    <property type="match status" value="1"/>
</dbReference>
<keyword evidence="5 7" id="KW-0067">ATP-binding</keyword>
<evidence type="ECO:0000256" key="1">
    <source>
        <dbReference type="ARBA" id="ARBA00004417"/>
    </source>
</evidence>
<dbReference type="NCBIfam" id="TIGR01727">
    <property type="entry name" value="oligo_HPY"/>
    <property type="match status" value="1"/>
</dbReference>
<dbReference type="STRING" id="525640.SAMN04487971_103255"/>
<evidence type="ECO:0000259" key="6">
    <source>
        <dbReference type="PROSITE" id="PS50893"/>
    </source>
</evidence>
<name>A0A1G9F6A5_9RHOB</name>
<evidence type="ECO:0000256" key="4">
    <source>
        <dbReference type="ARBA" id="ARBA00022741"/>
    </source>
</evidence>
<dbReference type="NCBIfam" id="NF008453">
    <property type="entry name" value="PRK11308.1"/>
    <property type="match status" value="1"/>
</dbReference>
<keyword evidence="4" id="KW-0547">Nucleotide-binding</keyword>
<evidence type="ECO:0000256" key="5">
    <source>
        <dbReference type="ARBA" id="ARBA00022840"/>
    </source>
</evidence>